<dbReference type="PROSITE" id="PS51471">
    <property type="entry name" value="FE2OG_OXY"/>
    <property type="match status" value="1"/>
</dbReference>
<evidence type="ECO:0000256" key="4">
    <source>
        <dbReference type="RuleBase" id="RU003682"/>
    </source>
</evidence>
<dbReference type="FunFam" id="2.60.120.330:FF:000079">
    <property type="entry name" value="Protein SRG1"/>
    <property type="match status" value="1"/>
</dbReference>
<keyword evidence="4 6" id="KW-0560">Oxidoreductase</keyword>
<dbReference type="EC" id="1.14.11.32" evidence="6"/>
<proteinExistence type="inferred from homology"/>
<dbReference type="SUPFAM" id="SSF51197">
    <property type="entry name" value="Clavaminate synthase-like"/>
    <property type="match status" value="1"/>
</dbReference>
<comment type="similarity">
    <text evidence="1 4">Belongs to the iron/ascorbate-dependent oxidoreductase family.</text>
</comment>
<sequence>MEVFNHEVTITGQDGVPRTIRVPVVQELARHGIQQPPKMFTYSSSRALNIGAISCPPEDFPSVSMARLGSKDPKERERELQRLAAGAKEWGMLLVSDHGIPSSLLGDVKEVVNGFLRLPFKEKKECIGTYANTDNMGYGRNFIASQNQVLDWVDRMSMVVAPRESTDGLNVWPQKPSNFREVIEKYADEGRKLVNGLLQALAESLSLDPNAFVKFFDPKTSEIKARTNYYPPCPNPNSTIGLTQHSDSSALTLLFQFFSPGGLQVLHTKDWVSVPWPTDGLLVVVGDLLEIMSNGRVKSPEHRVVTQADAERCSIALFYNPPSSMEIEPVKSDDWEDAYKKVIVGDYIQHYYEVHPRIKQAAIQFAML</sequence>
<dbReference type="Pfam" id="PF14226">
    <property type="entry name" value="DIOX_N"/>
    <property type="match status" value="1"/>
</dbReference>
<dbReference type="InterPro" id="IPR026992">
    <property type="entry name" value="DIOX_N"/>
</dbReference>
<evidence type="ECO:0000313" key="6">
    <source>
        <dbReference type="EMBL" id="MBA4629591.1"/>
    </source>
</evidence>
<dbReference type="Pfam" id="PF03171">
    <property type="entry name" value="2OG-FeII_Oxy"/>
    <property type="match status" value="1"/>
</dbReference>
<feature type="domain" description="Fe2OG dioxygenase" evidence="5">
    <location>
        <begin position="219"/>
        <end position="321"/>
    </location>
</feature>
<dbReference type="GO" id="GO:0046872">
    <property type="term" value="F:metal ion binding"/>
    <property type="evidence" value="ECO:0007669"/>
    <property type="project" value="UniProtKB-KW"/>
</dbReference>
<protein>
    <submittedName>
        <fullName evidence="6">Codeine 3-O-demethylase</fullName>
        <ecNumber evidence="6">1.14.11.32</ecNumber>
    </submittedName>
</protein>
<evidence type="ECO:0000256" key="1">
    <source>
        <dbReference type="ARBA" id="ARBA00008056"/>
    </source>
</evidence>
<dbReference type="EMBL" id="GISG01070162">
    <property type="protein sequence ID" value="MBA4629591.1"/>
    <property type="molecule type" value="Transcribed_RNA"/>
</dbReference>
<dbReference type="PANTHER" id="PTHR47991">
    <property type="entry name" value="OXOGLUTARATE/IRON-DEPENDENT DIOXYGENASE"/>
    <property type="match status" value="1"/>
</dbReference>
<dbReference type="InterPro" id="IPR005123">
    <property type="entry name" value="Oxoglu/Fe-dep_dioxygenase_dom"/>
</dbReference>
<dbReference type="AlphaFoldDB" id="A0A7C8YZ01"/>
<evidence type="ECO:0000256" key="3">
    <source>
        <dbReference type="ARBA" id="ARBA00023004"/>
    </source>
</evidence>
<evidence type="ECO:0000256" key="2">
    <source>
        <dbReference type="ARBA" id="ARBA00022723"/>
    </source>
</evidence>
<dbReference type="GO" id="GO:0032259">
    <property type="term" value="P:methylation"/>
    <property type="evidence" value="ECO:0007669"/>
    <property type="project" value="UniProtKB-KW"/>
</dbReference>
<dbReference type="InterPro" id="IPR044861">
    <property type="entry name" value="IPNS-like_FE2OG_OXY"/>
</dbReference>
<keyword evidence="6" id="KW-0808">Transferase</keyword>
<dbReference type="GO" id="GO:0008168">
    <property type="term" value="F:methyltransferase activity"/>
    <property type="evidence" value="ECO:0007669"/>
    <property type="project" value="UniProtKB-KW"/>
</dbReference>
<keyword evidence="2 4" id="KW-0479">Metal-binding</keyword>
<organism evidence="6">
    <name type="scientific">Opuntia streptacantha</name>
    <name type="common">Prickly pear cactus</name>
    <name type="synonym">Opuntia cardona</name>
    <dbReference type="NCBI Taxonomy" id="393608"/>
    <lineage>
        <taxon>Eukaryota</taxon>
        <taxon>Viridiplantae</taxon>
        <taxon>Streptophyta</taxon>
        <taxon>Embryophyta</taxon>
        <taxon>Tracheophyta</taxon>
        <taxon>Spermatophyta</taxon>
        <taxon>Magnoliopsida</taxon>
        <taxon>eudicotyledons</taxon>
        <taxon>Gunneridae</taxon>
        <taxon>Pentapetalae</taxon>
        <taxon>Caryophyllales</taxon>
        <taxon>Cactineae</taxon>
        <taxon>Cactaceae</taxon>
        <taxon>Opuntioideae</taxon>
        <taxon>Opuntia</taxon>
    </lineage>
</organism>
<dbReference type="InterPro" id="IPR027443">
    <property type="entry name" value="IPNS-like_sf"/>
</dbReference>
<reference evidence="6" key="2">
    <citation type="submission" date="2020-07" db="EMBL/GenBank/DDBJ databases">
        <authorList>
            <person name="Vera ALvarez R."/>
            <person name="Arias-Moreno D.M."/>
            <person name="Jimenez-Jacinto V."/>
            <person name="Jimenez-Bremont J.F."/>
            <person name="Swaminathan K."/>
            <person name="Moose S.P."/>
            <person name="Guerrero-Gonzalez M.L."/>
            <person name="Marino-Ramirez L."/>
            <person name="Landsman D."/>
            <person name="Rodriguez-Kessler M."/>
            <person name="Delgado-Sanchez P."/>
        </authorList>
    </citation>
    <scope>NUCLEOTIDE SEQUENCE</scope>
    <source>
        <tissue evidence="6">Cladode</tissue>
    </source>
</reference>
<reference evidence="6" key="1">
    <citation type="journal article" date="2013" name="J. Plant Res.">
        <title>Effect of fungi and light on seed germination of three Opuntia species from semiarid lands of central Mexico.</title>
        <authorList>
            <person name="Delgado-Sanchez P."/>
            <person name="Jimenez-Bremont J.F."/>
            <person name="Guerrero-Gonzalez Mde L."/>
            <person name="Flores J."/>
        </authorList>
    </citation>
    <scope>NUCLEOTIDE SEQUENCE</scope>
    <source>
        <tissue evidence="6">Cladode</tissue>
    </source>
</reference>
<keyword evidence="3 4" id="KW-0408">Iron</keyword>
<keyword evidence="6" id="KW-0489">Methyltransferase</keyword>
<evidence type="ECO:0000259" key="5">
    <source>
        <dbReference type="PROSITE" id="PS51471"/>
    </source>
</evidence>
<accession>A0A7C8YZ01</accession>
<dbReference type="InterPro" id="IPR050295">
    <property type="entry name" value="Plant_2OG-oxidoreductases"/>
</dbReference>
<dbReference type="Gene3D" id="2.60.120.330">
    <property type="entry name" value="B-lactam Antibiotic, Isopenicillin N Synthase, Chain"/>
    <property type="match status" value="1"/>
</dbReference>
<dbReference type="GO" id="GO:0102805">
    <property type="term" value="F:codeine O-demethylase activity"/>
    <property type="evidence" value="ECO:0007669"/>
    <property type="project" value="UniProtKB-EC"/>
</dbReference>
<name>A0A7C8YZ01_OPUST</name>